<dbReference type="EMBL" id="JACHOV010000011">
    <property type="protein sequence ID" value="MBB4642470.1"/>
    <property type="molecule type" value="Genomic_DNA"/>
</dbReference>
<keyword evidence="2" id="KW-0969">Cilium</keyword>
<protein>
    <submittedName>
        <fullName evidence="2">Flagellar assembly protein FliH</fullName>
    </submittedName>
</protein>
<reference evidence="2 3" key="1">
    <citation type="submission" date="2020-08" db="EMBL/GenBank/DDBJ databases">
        <title>Genomic Encyclopedia of Type Strains, Phase IV (KMG-IV): sequencing the most valuable type-strain genomes for metagenomic binning, comparative biology and taxonomic classification.</title>
        <authorList>
            <person name="Goeker M."/>
        </authorList>
    </citation>
    <scope>NUCLEOTIDE SEQUENCE [LARGE SCALE GENOMIC DNA]</scope>
    <source>
        <strain evidence="2 3">DSM 7465</strain>
    </source>
</reference>
<dbReference type="RefSeq" id="WP_184476601.1">
    <property type="nucleotide sequence ID" value="NZ_JACHOV010000011.1"/>
</dbReference>
<proteinExistence type="predicted"/>
<dbReference type="Proteomes" id="UP000575068">
    <property type="component" value="Unassembled WGS sequence"/>
</dbReference>
<comment type="caution">
    <text evidence="2">The sequence shown here is derived from an EMBL/GenBank/DDBJ whole genome shotgun (WGS) entry which is preliminary data.</text>
</comment>
<keyword evidence="3" id="KW-1185">Reference proteome</keyword>
<evidence type="ECO:0000259" key="1">
    <source>
        <dbReference type="Pfam" id="PF02108"/>
    </source>
</evidence>
<feature type="domain" description="Flagellar assembly protein FliH/Type III secretion system HrpE" evidence="1">
    <location>
        <begin position="101"/>
        <end position="198"/>
    </location>
</feature>
<name>A0A840HY40_9SPHN</name>
<evidence type="ECO:0000313" key="2">
    <source>
        <dbReference type="EMBL" id="MBB4642470.1"/>
    </source>
</evidence>
<sequence>MSNLWQGVEAQAARFGSWGDIDPQDSFRPLYGLDEIGFTPLDSSFLDAEQPAVEEPSVEQLTGEAFAQGFDEGVRVARAEIEADRAAHLRLALALEQLQPQSSGALSALLSTAVLRLVRQIAGEVEVDADLLEKRCLAIAECVEAEIGQPALFLHPDDIELMRSKNLPVRLLPDEEMLRGSVRLETSEGWVEDGPEIRLSRLQSLLDDMTGRS</sequence>
<keyword evidence="2" id="KW-0282">Flagellum</keyword>
<dbReference type="Pfam" id="PF02108">
    <property type="entry name" value="FliH"/>
    <property type="match status" value="1"/>
</dbReference>
<dbReference type="AlphaFoldDB" id="A0A840HY40"/>
<organism evidence="2 3">
    <name type="scientific">Rhizorhapis suberifaciens</name>
    <name type="common">corky root of lettuce</name>
    <dbReference type="NCBI Taxonomy" id="13656"/>
    <lineage>
        <taxon>Bacteria</taxon>
        <taxon>Pseudomonadati</taxon>
        <taxon>Pseudomonadota</taxon>
        <taxon>Alphaproteobacteria</taxon>
        <taxon>Sphingomonadales</taxon>
        <taxon>Sphingomonadaceae</taxon>
        <taxon>Rhizorhapis</taxon>
    </lineage>
</organism>
<dbReference type="InterPro" id="IPR018035">
    <property type="entry name" value="Flagellar_FliH/T3SS_HrpE"/>
</dbReference>
<gene>
    <name evidence="2" type="ORF">HNQ99_002801</name>
</gene>
<accession>A0A840HY40</accession>
<evidence type="ECO:0000313" key="3">
    <source>
        <dbReference type="Proteomes" id="UP000575068"/>
    </source>
</evidence>
<keyword evidence="2" id="KW-0966">Cell projection</keyword>